<dbReference type="InterPro" id="IPR045353">
    <property type="entry name" value="LAIKA"/>
</dbReference>
<evidence type="ECO:0000256" key="7">
    <source>
        <dbReference type="SAM" id="Coils"/>
    </source>
</evidence>
<keyword evidence="5" id="KW-0010">Activator</keyword>
<dbReference type="PANTHER" id="PTHR14304">
    <property type="entry name" value="CELL DIVISION CYCLE AND APOPTOSIS REGULATOR PROTEIN"/>
    <property type="match status" value="1"/>
</dbReference>
<keyword evidence="2" id="KW-0963">Cytoplasm</keyword>
<feature type="compositionally biased region" description="Basic and acidic residues" evidence="8">
    <location>
        <begin position="759"/>
        <end position="784"/>
    </location>
</feature>
<dbReference type="EMBL" id="JAHFZB010000007">
    <property type="protein sequence ID" value="KAK6487616.1"/>
    <property type="molecule type" value="Genomic_DNA"/>
</dbReference>
<feature type="compositionally biased region" description="Basic and acidic residues" evidence="8">
    <location>
        <begin position="948"/>
        <end position="960"/>
    </location>
</feature>
<comment type="subcellular location">
    <subcellularLocation>
        <location evidence="1">Cytoplasm</location>
    </subcellularLocation>
</comment>
<feature type="compositionally biased region" description="Basic and acidic residues" evidence="8">
    <location>
        <begin position="865"/>
        <end position="908"/>
    </location>
</feature>
<feature type="domain" description="SAP" evidence="9">
    <location>
        <begin position="700"/>
        <end position="734"/>
    </location>
</feature>
<dbReference type="InterPro" id="IPR012340">
    <property type="entry name" value="NA-bd_OB-fold"/>
</dbReference>
<feature type="compositionally biased region" description="Basic and acidic residues" evidence="8">
    <location>
        <begin position="737"/>
        <end position="752"/>
    </location>
</feature>
<dbReference type="Pfam" id="PF02037">
    <property type="entry name" value="SAP"/>
    <property type="match status" value="1"/>
</dbReference>
<sequence length="1260" mass="144303">MAQFGGQKNPPWAAQFAASAVSQQGQSLDMNSLHSLGVQPPSLLGASPAMYSQQSAMAAASLNSQSAAANYQLSQQTAALQQQAAAAAAAALQQQYQQQQQQQQPPPQQTMYSVQQQLQPPHQALLSQPSVALPTSLSLTNPQQTAQITVSYPAPRSSQQQTQPQKQRVFTGVVTKLHDTFGFVDEDVFFQISAVKGKTPQVGDRVLVEAAYNPNMPFKWNAQRIQTLPHMSPQMASIISGVVNFFLIFSSVVDNRYFCCCFSSRYNVFYLQNQPQGPPLLKANPAMMQSLPPPPSFSLQAQAPPPCLLQAQLSAASLAPLLQNPPQPLLPQPPQKDCVFSGGLLQPPVRMMPQPQPARRLDPVPRFPVRNDRVDLMVNRKDDRSRERERERRRSRERSPQRKRSRDRSPRRERSPRRTRRVVPRYTVQFSKFSLDCFNCDMMELRRRYQNLYIPSDFFDAEFTWVDAFPASRPFQFGNYCNFHIMHREVDSLVKNTSVLDPPDANHLYSAKVMLLANPSLEELYHKSCALADDPQELREAFQHPARLIKFLVGMKGKDEAMAIGGHWSPSLDGANPEKDPSVLIKTAIRSCKALTGIDLSLCTQWYRFAEIRYHRPEETHKGRTVPAHVETVVLFLPDVWHCLPTRSEWETLSRGYKQQLSETLQAERKEADGEQEEEEKDEGELKEISTPTHWSKLDPKSMKVNDLRKELESRSLSSKGLKSQLIARLTKQLKVEEQTDEIKEPEKPVKVEEEEEEQLKVEEDKEEEERKRQEEAERQRRERRYILPDEPTIIVHPNWTAKNGKFDCSVMSLSVLLDYRLEDNKEHSFEVSLFAELFNEMLQRDFGYRIYKALAAIPLKDEKKEKKEKAKKEVEKKEAEKKEAEKKDCDKKEAVKKEEAIKEVKEEKEEDSGEPAAKKIKIPDEKEEKKVSALTRRVTRSFTKSSFQEKEKEEKKEESKEDEENEEGSSNPNLDEYDPMEAEEAEDDDEEEKEEETSDKDKKDEKKEENKSKERSSKDKEKEKKQMTTYNKDLLMAFVYFDQSHCGYLLEKDLEEIMYTIGLHLSRAQVKKLLNKTAVRESCFYRKLTDRAKDEAVPEIPEAPQELLLGNKALLPCHNVQQEQNESQEAGSLIVYNGAMVDVGSLIQKLEKSEKDREGIEQKLQSQEAKIEEDANSILQLETAKKSFSTELEDVKNCLGQTEENLKDSKEKRSCFEEHLHKTATSLSIVLNELESVLRKDNPQSEENDQKSKENGSDE</sequence>
<dbReference type="PROSITE" id="PS50800">
    <property type="entry name" value="SAP"/>
    <property type="match status" value="1"/>
</dbReference>
<dbReference type="Pfam" id="PF19256">
    <property type="entry name" value="LAIKA"/>
    <property type="match status" value="1"/>
</dbReference>
<evidence type="ECO:0000256" key="5">
    <source>
        <dbReference type="ARBA" id="ARBA00023159"/>
    </source>
</evidence>
<dbReference type="SMART" id="SM00513">
    <property type="entry name" value="SAP"/>
    <property type="match status" value="1"/>
</dbReference>
<feature type="compositionally biased region" description="Acidic residues" evidence="8">
    <location>
        <begin position="976"/>
        <end position="999"/>
    </location>
</feature>
<dbReference type="SMART" id="SM01122">
    <property type="entry name" value="DBC1"/>
    <property type="match status" value="1"/>
</dbReference>
<dbReference type="InterPro" id="IPR025223">
    <property type="entry name" value="S1-like_RNA-bd_dom"/>
</dbReference>
<dbReference type="PANTHER" id="PTHR14304:SF14">
    <property type="entry name" value="CELL DIVISION CYCLE AND APOPTOSIS REGULATOR PROTEIN 1"/>
    <property type="match status" value="1"/>
</dbReference>
<accession>A0ABR0ZS20</accession>
<feature type="region of interest" description="Disordered" evidence="8">
    <location>
        <begin position="664"/>
        <end position="702"/>
    </location>
</feature>
<feature type="region of interest" description="Disordered" evidence="8">
    <location>
        <begin position="1238"/>
        <end position="1260"/>
    </location>
</feature>
<dbReference type="Proteomes" id="UP001369086">
    <property type="component" value="Unassembled WGS sequence"/>
</dbReference>
<feature type="region of interest" description="Disordered" evidence="8">
    <location>
        <begin position="345"/>
        <end position="420"/>
    </location>
</feature>
<dbReference type="Gene3D" id="1.10.720.30">
    <property type="entry name" value="SAP domain"/>
    <property type="match status" value="1"/>
</dbReference>
<keyword evidence="3" id="KW-0597">Phosphoprotein</keyword>
<feature type="region of interest" description="Disordered" evidence="8">
    <location>
        <begin position="98"/>
        <end position="119"/>
    </location>
</feature>
<feature type="region of interest" description="Disordered" evidence="8">
    <location>
        <begin position="737"/>
        <end position="784"/>
    </location>
</feature>
<evidence type="ECO:0000313" key="11">
    <source>
        <dbReference type="Proteomes" id="UP001369086"/>
    </source>
</evidence>
<keyword evidence="4 7" id="KW-0175">Coiled coil</keyword>
<dbReference type="InterPro" id="IPR025954">
    <property type="entry name" value="DBC1/CARP1_inactive_NUDIX"/>
</dbReference>
<dbReference type="InterPro" id="IPR003034">
    <property type="entry name" value="SAP_dom"/>
</dbReference>
<evidence type="ECO:0000256" key="2">
    <source>
        <dbReference type="ARBA" id="ARBA00022490"/>
    </source>
</evidence>
<dbReference type="Gene3D" id="2.40.50.140">
    <property type="entry name" value="Nucleic acid-binding proteins"/>
    <property type="match status" value="1"/>
</dbReference>
<feature type="compositionally biased region" description="Basic and acidic residues" evidence="8">
    <location>
        <begin position="922"/>
        <end position="932"/>
    </location>
</feature>
<comment type="caution">
    <text evidence="10">The sequence shown here is derived from an EMBL/GenBank/DDBJ whole genome shotgun (WGS) entry which is preliminary data.</text>
</comment>
<evidence type="ECO:0000259" key="9">
    <source>
        <dbReference type="PROSITE" id="PS50800"/>
    </source>
</evidence>
<evidence type="ECO:0000256" key="3">
    <source>
        <dbReference type="ARBA" id="ARBA00022553"/>
    </source>
</evidence>
<evidence type="ECO:0000256" key="4">
    <source>
        <dbReference type="ARBA" id="ARBA00023054"/>
    </source>
</evidence>
<keyword evidence="6" id="KW-0131">Cell cycle</keyword>
<feature type="compositionally biased region" description="Basic and acidic residues" evidence="8">
    <location>
        <begin position="359"/>
        <end position="400"/>
    </location>
</feature>
<protein>
    <submittedName>
        <fullName evidence="10">Cell division cycle and apoptosis regulator protein 1-like isoform X2</fullName>
    </submittedName>
</protein>
<evidence type="ECO:0000256" key="8">
    <source>
        <dbReference type="SAM" id="MobiDB-lite"/>
    </source>
</evidence>
<dbReference type="SUPFAM" id="SSF68906">
    <property type="entry name" value="SAP domain"/>
    <property type="match status" value="1"/>
</dbReference>
<gene>
    <name evidence="10" type="ORF">HHUSO_G8838</name>
</gene>
<dbReference type="InterPro" id="IPR036361">
    <property type="entry name" value="SAP_dom_sf"/>
</dbReference>
<feature type="compositionally biased region" description="Acidic residues" evidence="8">
    <location>
        <begin position="674"/>
        <end position="685"/>
    </location>
</feature>
<evidence type="ECO:0000256" key="1">
    <source>
        <dbReference type="ARBA" id="ARBA00004496"/>
    </source>
</evidence>
<feature type="coiled-coil region" evidence="7">
    <location>
        <begin position="1144"/>
        <end position="1213"/>
    </location>
</feature>
<dbReference type="InterPro" id="IPR025224">
    <property type="entry name" value="CCAR1/CCAR2"/>
</dbReference>
<dbReference type="SUPFAM" id="SSF47473">
    <property type="entry name" value="EF-hand"/>
    <property type="match status" value="1"/>
</dbReference>
<dbReference type="Gene3D" id="1.10.238.10">
    <property type="entry name" value="EF-hand"/>
    <property type="match status" value="1"/>
</dbReference>
<feature type="compositionally biased region" description="Basic and acidic residues" evidence="8">
    <location>
        <begin position="1000"/>
        <end position="1027"/>
    </location>
</feature>
<dbReference type="SUPFAM" id="SSF50249">
    <property type="entry name" value="Nucleic acid-binding proteins"/>
    <property type="match status" value="1"/>
</dbReference>
<proteinExistence type="predicted"/>
<feature type="region of interest" description="Disordered" evidence="8">
    <location>
        <begin position="865"/>
        <end position="1027"/>
    </location>
</feature>
<keyword evidence="11" id="KW-1185">Reference proteome</keyword>
<organism evidence="10 11">
    <name type="scientific">Huso huso</name>
    <name type="common">Beluga</name>
    <name type="synonym">Acipenser huso</name>
    <dbReference type="NCBI Taxonomy" id="61971"/>
    <lineage>
        <taxon>Eukaryota</taxon>
        <taxon>Metazoa</taxon>
        <taxon>Chordata</taxon>
        <taxon>Craniata</taxon>
        <taxon>Vertebrata</taxon>
        <taxon>Euteleostomi</taxon>
        <taxon>Actinopterygii</taxon>
        <taxon>Chondrostei</taxon>
        <taxon>Acipenseriformes</taxon>
        <taxon>Acipenseridae</taxon>
        <taxon>Huso</taxon>
    </lineage>
</organism>
<evidence type="ECO:0000256" key="6">
    <source>
        <dbReference type="ARBA" id="ARBA00023306"/>
    </source>
</evidence>
<dbReference type="Pfam" id="PF14443">
    <property type="entry name" value="DBC1"/>
    <property type="match status" value="1"/>
</dbReference>
<dbReference type="InterPro" id="IPR011992">
    <property type="entry name" value="EF-hand-dom_pair"/>
</dbReference>
<name>A0ABR0ZS20_HUSHU</name>
<dbReference type="Pfam" id="PF14444">
    <property type="entry name" value="S1-like"/>
    <property type="match status" value="1"/>
</dbReference>
<evidence type="ECO:0000313" key="10">
    <source>
        <dbReference type="EMBL" id="KAK6487616.1"/>
    </source>
</evidence>
<reference evidence="10 11" key="1">
    <citation type="submission" date="2021-05" db="EMBL/GenBank/DDBJ databases">
        <authorList>
            <person name="Zahm M."/>
            <person name="Klopp C."/>
            <person name="Cabau C."/>
            <person name="Kuhl H."/>
            <person name="Suciu R."/>
            <person name="Ciorpac M."/>
            <person name="Holostenco D."/>
            <person name="Gessner J."/>
            <person name="Wuertz S."/>
            <person name="Hohne C."/>
            <person name="Stock M."/>
            <person name="Gislard M."/>
            <person name="Lluch J."/>
            <person name="Milhes M."/>
            <person name="Lampietro C."/>
            <person name="Lopez Roques C."/>
            <person name="Donnadieu C."/>
            <person name="Du K."/>
            <person name="Schartl M."/>
            <person name="Guiguen Y."/>
        </authorList>
    </citation>
    <scope>NUCLEOTIDE SEQUENCE [LARGE SCALE GENOMIC DNA]</scope>
    <source>
        <strain evidence="10">Hh-F2</strain>
        <tissue evidence="10">Blood</tissue>
    </source>
</reference>